<dbReference type="OrthoDB" id="3266537at2"/>
<accession>A0A2P5Z2S9</accession>
<organism evidence="3 4">
    <name type="scientific">Xanthomonas sacchari</name>
    <dbReference type="NCBI Taxonomy" id="56458"/>
    <lineage>
        <taxon>Bacteria</taxon>
        <taxon>Pseudomonadati</taxon>
        <taxon>Pseudomonadota</taxon>
        <taxon>Gammaproteobacteria</taxon>
        <taxon>Lysobacterales</taxon>
        <taxon>Lysobacteraceae</taxon>
        <taxon>Xanthomonas</taxon>
    </lineage>
</organism>
<evidence type="ECO:0000313" key="4">
    <source>
        <dbReference type="Proteomes" id="UP000247346"/>
    </source>
</evidence>
<sequence>MSARHQMHGMGTQTVVADWPPLSDGEVEALLQQYALRGHLRGLRWHSPRPFSAAAEVETGVGTLFVKRHHRRVRDLHALGEEHAFIAHLRAQGVPVPEVLRDRDGASAVRRGHWTYEVMRAGAGEDRYREAMSWTPFADTAHAAAAGHALAALHRAAAGYAAPPRSSTVLVANLRLFAQPQPLQALQQDMVRRPALAAWLQQRDWQGDLRAHLLPWHAQAWPLLQTPPPALWTHGDWHASNLLWRGHGAASTVSAVFDFGLSDRTFALFDLATAIERNLIPWLQLDDGDTAVADLDQLDALLHGYATLLPLDAAHLRLLAALLPLVHADFALSEIEYFAGITGSEAHADIAYRRYLLGHAAWFGEGEGQRLLRHLQRRAAAAP</sequence>
<protein>
    <submittedName>
        <fullName evidence="3">Aminoglycoside phosphotransferase</fullName>
    </submittedName>
</protein>
<evidence type="ECO:0000313" key="3">
    <source>
        <dbReference type="EMBL" id="PPU81924.1"/>
    </source>
</evidence>
<dbReference type="AlphaFoldDB" id="A0A2P5Z2S9"/>
<name>A0A2P5Z2S9_9XANT</name>
<dbReference type="Pfam" id="PF01636">
    <property type="entry name" value="APH"/>
    <property type="match status" value="1"/>
</dbReference>
<dbReference type="GO" id="GO:0004413">
    <property type="term" value="F:homoserine kinase activity"/>
    <property type="evidence" value="ECO:0007669"/>
    <property type="project" value="TreeGrafter"/>
</dbReference>
<dbReference type="InterPro" id="IPR050249">
    <property type="entry name" value="Pseudomonas-type_ThrB"/>
</dbReference>
<dbReference type="InterPro" id="IPR002575">
    <property type="entry name" value="Aminoglycoside_PTrfase"/>
</dbReference>
<dbReference type="RefSeq" id="WP_010343607.1">
    <property type="nucleotide sequence ID" value="NZ_CP132343.1"/>
</dbReference>
<dbReference type="SUPFAM" id="SSF56112">
    <property type="entry name" value="Protein kinase-like (PK-like)"/>
    <property type="match status" value="1"/>
</dbReference>
<proteinExistence type="inferred from homology"/>
<comment type="caution">
    <text evidence="3">The sequence shown here is derived from an EMBL/GenBank/DDBJ whole genome shotgun (WGS) entry which is preliminary data.</text>
</comment>
<dbReference type="Proteomes" id="UP000247346">
    <property type="component" value="Unassembled WGS sequence"/>
</dbReference>
<feature type="domain" description="Aminoglycoside phosphotransferase" evidence="2">
    <location>
        <begin position="56"/>
        <end position="285"/>
    </location>
</feature>
<evidence type="ECO:0000259" key="2">
    <source>
        <dbReference type="Pfam" id="PF01636"/>
    </source>
</evidence>
<dbReference type="GO" id="GO:0009088">
    <property type="term" value="P:threonine biosynthetic process"/>
    <property type="evidence" value="ECO:0007669"/>
    <property type="project" value="TreeGrafter"/>
</dbReference>
<dbReference type="PANTHER" id="PTHR21064:SF6">
    <property type="entry name" value="AMINOGLYCOSIDE PHOSPHOTRANSFERASE DOMAIN-CONTAINING PROTEIN"/>
    <property type="match status" value="1"/>
</dbReference>
<dbReference type="STRING" id="56458.SB85_09375"/>
<dbReference type="PANTHER" id="PTHR21064">
    <property type="entry name" value="AMINOGLYCOSIDE PHOSPHOTRANSFERASE DOMAIN-CONTAINING PROTEIN-RELATED"/>
    <property type="match status" value="1"/>
</dbReference>
<gene>
    <name evidence="3" type="ORF">XsacCFBP4641_13215</name>
</gene>
<dbReference type="InterPro" id="IPR011009">
    <property type="entry name" value="Kinase-like_dom_sf"/>
</dbReference>
<dbReference type="Gene3D" id="3.90.1200.10">
    <property type="match status" value="1"/>
</dbReference>
<keyword evidence="3" id="KW-0808">Transferase</keyword>
<dbReference type="GeneID" id="93877709"/>
<comment type="similarity">
    <text evidence="1">Belongs to the pseudomonas-type ThrB family.</text>
</comment>
<dbReference type="EMBL" id="MDEK01000011">
    <property type="protein sequence ID" value="PPU81924.1"/>
    <property type="molecule type" value="Genomic_DNA"/>
</dbReference>
<reference evidence="3 4" key="1">
    <citation type="submission" date="2016-08" db="EMBL/GenBank/DDBJ databases">
        <authorList>
            <person name="Seilhamer J.J."/>
        </authorList>
    </citation>
    <scope>NUCLEOTIDE SEQUENCE [LARGE SCALE GENOMIC DNA]</scope>
    <source>
        <strain evidence="3 4">CFBP4641</strain>
    </source>
</reference>
<evidence type="ECO:0000256" key="1">
    <source>
        <dbReference type="ARBA" id="ARBA00038240"/>
    </source>
</evidence>